<dbReference type="EMBL" id="MU167214">
    <property type="protein sequence ID" value="KAG0151278.1"/>
    <property type="molecule type" value="Genomic_DNA"/>
</dbReference>
<evidence type="ECO:0000256" key="3">
    <source>
        <dbReference type="ARBA" id="ARBA00022989"/>
    </source>
</evidence>
<dbReference type="Pfam" id="PF07690">
    <property type="entry name" value="MFS_1"/>
    <property type="match status" value="1"/>
</dbReference>
<feature type="transmembrane region" description="Helical" evidence="5">
    <location>
        <begin position="362"/>
        <end position="386"/>
    </location>
</feature>
<evidence type="ECO:0000256" key="5">
    <source>
        <dbReference type="SAM" id="Phobius"/>
    </source>
</evidence>
<dbReference type="Gene3D" id="1.20.1250.20">
    <property type="entry name" value="MFS general substrate transporter like domains"/>
    <property type="match status" value="2"/>
</dbReference>
<feature type="transmembrane region" description="Helical" evidence="5">
    <location>
        <begin position="271"/>
        <end position="291"/>
    </location>
</feature>
<comment type="subcellular location">
    <subcellularLocation>
        <location evidence="1">Membrane</location>
        <topology evidence="1">Multi-pass membrane protein</topology>
    </subcellularLocation>
</comment>
<feature type="domain" description="Major facilitator superfamily (MFS) profile" evidence="6">
    <location>
        <begin position="1"/>
        <end position="460"/>
    </location>
</feature>
<dbReference type="OrthoDB" id="2241241at2759"/>
<sequence>MDVFGRTEGVLLATLLYFIGAILTSSATSVTQYGVARVASALGSQGLQLAQMIIVADTSSLSSRALLTSTISSPWILTTWIGPIIGSGFKDLGSIGYRTIYGLFGLLVPLCSLWLSGVLFWEWKSIRKSKDHEEHHLNQHQKGNVIQKGDWKLKNSLELWNQTKHQLDLNGIFLLTIGCGLILLPLTLTSTGPTPRSYEFLFIGFIILIGFWKYESKIASSPIIPIRLLKQRTIVVGSGVCFWHFMCQYVYESYFTSFLQVVRLSSARDAQYIQESYMFTACISALICGILVRWSRRYKIWVIVGIILHSIGAMLMIRTRKLNNPLPELIISQIIAGFGGGFTTLGAQLGVQAVVSHQDVGIATAVFLTVTQIGGAVGSSLAGGIWSSKLTLELLNKGIKKNEVKKIVGDLSYALSFPLNSFTRNSINFAYVEVQRELNWLALFCLLPCLICGFLMENVDLSEPNQRDLDTDDSIQDERSPLIIHHSPLRAETSNSRSSL</sequence>
<dbReference type="AlphaFoldDB" id="A0A9P6NVV6"/>
<protein>
    <recommendedName>
        <fullName evidence="6">Major facilitator superfamily (MFS) profile domain-containing protein</fullName>
    </recommendedName>
</protein>
<dbReference type="InterPro" id="IPR020846">
    <property type="entry name" value="MFS_dom"/>
</dbReference>
<proteinExistence type="predicted"/>
<feature type="transmembrane region" description="Helical" evidence="5">
    <location>
        <begin position="100"/>
        <end position="121"/>
    </location>
</feature>
<keyword evidence="4 5" id="KW-0472">Membrane</keyword>
<comment type="caution">
    <text evidence="7">The sequence shown here is derived from an EMBL/GenBank/DDBJ whole genome shotgun (WGS) entry which is preliminary data.</text>
</comment>
<evidence type="ECO:0000256" key="4">
    <source>
        <dbReference type="ARBA" id="ARBA00023136"/>
    </source>
</evidence>
<evidence type="ECO:0000259" key="6">
    <source>
        <dbReference type="PROSITE" id="PS50850"/>
    </source>
</evidence>
<gene>
    <name evidence="7" type="ORF">CROQUDRAFT_668108</name>
</gene>
<dbReference type="SUPFAM" id="SSF103473">
    <property type="entry name" value="MFS general substrate transporter"/>
    <property type="match status" value="1"/>
</dbReference>
<dbReference type="InterPro" id="IPR036259">
    <property type="entry name" value="MFS_trans_sf"/>
</dbReference>
<evidence type="ECO:0000256" key="1">
    <source>
        <dbReference type="ARBA" id="ARBA00004141"/>
    </source>
</evidence>
<dbReference type="InterPro" id="IPR011701">
    <property type="entry name" value="MFS"/>
</dbReference>
<accession>A0A9P6NVV6</accession>
<evidence type="ECO:0000313" key="8">
    <source>
        <dbReference type="Proteomes" id="UP000886653"/>
    </source>
</evidence>
<feature type="transmembrane region" description="Helical" evidence="5">
    <location>
        <begin position="234"/>
        <end position="251"/>
    </location>
</feature>
<dbReference type="PANTHER" id="PTHR23501">
    <property type="entry name" value="MAJOR FACILITATOR SUPERFAMILY"/>
    <property type="match status" value="1"/>
</dbReference>
<reference evidence="7" key="1">
    <citation type="submission" date="2013-11" db="EMBL/GenBank/DDBJ databases">
        <title>Genome sequence of the fusiform rust pathogen reveals effectors for host alternation and coevolution with pine.</title>
        <authorList>
            <consortium name="DOE Joint Genome Institute"/>
            <person name="Smith K."/>
            <person name="Pendleton A."/>
            <person name="Kubisiak T."/>
            <person name="Anderson C."/>
            <person name="Salamov A."/>
            <person name="Aerts A."/>
            <person name="Riley R."/>
            <person name="Clum A."/>
            <person name="Lindquist E."/>
            <person name="Ence D."/>
            <person name="Campbell M."/>
            <person name="Kronenberg Z."/>
            <person name="Feau N."/>
            <person name="Dhillon B."/>
            <person name="Hamelin R."/>
            <person name="Burleigh J."/>
            <person name="Smith J."/>
            <person name="Yandell M."/>
            <person name="Nelson C."/>
            <person name="Grigoriev I."/>
            <person name="Davis J."/>
        </authorList>
    </citation>
    <scope>NUCLEOTIDE SEQUENCE</scope>
    <source>
        <strain evidence="7">G11</strain>
    </source>
</reference>
<evidence type="ECO:0000313" key="7">
    <source>
        <dbReference type="EMBL" id="KAG0151278.1"/>
    </source>
</evidence>
<feature type="transmembrane region" description="Helical" evidence="5">
    <location>
        <begin position="167"/>
        <end position="186"/>
    </location>
</feature>
<keyword evidence="2 5" id="KW-0812">Transmembrane</keyword>
<dbReference type="GO" id="GO:0005886">
    <property type="term" value="C:plasma membrane"/>
    <property type="evidence" value="ECO:0007669"/>
    <property type="project" value="TreeGrafter"/>
</dbReference>
<dbReference type="PROSITE" id="PS50850">
    <property type="entry name" value="MFS"/>
    <property type="match status" value="1"/>
</dbReference>
<feature type="transmembrane region" description="Helical" evidence="5">
    <location>
        <begin position="298"/>
        <end position="317"/>
    </location>
</feature>
<keyword evidence="3 5" id="KW-1133">Transmembrane helix</keyword>
<evidence type="ECO:0000256" key="2">
    <source>
        <dbReference type="ARBA" id="ARBA00022692"/>
    </source>
</evidence>
<feature type="transmembrane region" description="Helical" evidence="5">
    <location>
        <begin position="329"/>
        <end position="350"/>
    </location>
</feature>
<dbReference type="PANTHER" id="PTHR23501:SF87">
    <property type="entry name" value="SIDEROPHORE IRON TRANSPORTER 2"/>
    <property type="match status" value="1"/>
</dbReference>
<organism evidence="7 8">
    <name type="scientific">Cronartium quercuum f. sp. fusiforme G11</name>
    <dbReference type="NCBI Taxonomy" id="708437"/>
    <lineage>
        <taxon>Eukaryota</taxon>
        <taxon>Fungi</taxon>
        <taxon>Dikarya</taxon>
        <taxon>Basidiomycota</taxon>
        <taxon>Pucciniomycotina</taxon>
        <taxon>Pucciniomycetes</taxon>
        <taxon>Pucciniales</taxon>
        <taxon>Coleosporiaceae</taxon>
        <taxon>Cronartium</taxon>
    </lineage>
</organism>
<dbReference type="GO" id="GO:0022857">
    <property type="term" value="F:transmembrane transporter activity"/>
    <property type="evidence" value="ECO:0007669"/>
    <property type="project" value="InterPro"/>
</dbReference>
<keyword evidence="8" id="KW-1185">Reference proteome</keyword>
<name>A0A9P6NVV6_9BASI</name>
<dbReference type="Proteomes" id="UP000886653">
    <property type="component" value="Unassembled WGS sequence"/>
</dbReference>
<feature type="transmembrane region" description="Helical" evidence="5">
    <location>
        <begin position="198"/>
        <end position="214"/>
    </location>
</feature>